<accession>A0A835KR27</accession>
<sequence length="129" mass="14221">MPQVMLVVRKFMDMMAALTASKLDMLCDSAFICEAVLRSLLPLAKYALQMLYVLAPVTAPAMEGWVREGYAAKSAGSPLISCSNSGSLSKCWISIVKGLFFTIQLLSQFNFNHRTSKPDIFCHPTIKPV</sequence>
<comment type="caution">
    <text evidence="1">The sequence shown here is derived from an EMBL/GenBank/DDBJ whole genome shotgun (WGS) entry which is preliminary data.</text>
</comment>
<reference evidence="1" key="1">
    <citation type="submission" date="2020-07" db="EMBL/GenBank/DDBJ databases">
        <title>Genome sequence and genetic diversity analysis of an under-domesticated orphan crop, white fonio (Digitaria exilis).</title>
        <authorList>
            <person name="Bennetzen J.L."/>
            <person name="Chen S."/>
            <person name="Ma X."/>
            <person name="Wang X."/>
            <person name="Yssel A.E.J."/>
            <person name="Chaluvadi S.R."/>
            <person name="Johnson M."/>
            <person name="Gangashetty P."/>
            <person name="Hamidou F."/>
            <person name="Sanogo M.D."/>
            <person name="Zwaenepoel A."/>
            <person name="Wallace J."/>
            <person name="Van De Peer Y."/>
            <person name="Van Deynze A."/>
        </authorList>
    </citation>
    <scope>NUCLEOTIDE SEQUENCE</scope>
    <source>
        <tissue evidence="1">Leaves</tissue>
    </source>
</reference>
<protein>
    <recommendedName>
        <fullName evidence="3">General transcription factor IIH subunit 4</fullName>
    </recommendedName>
</protein>
<dbReference type="OrthoDB" id="364513at2759"/>
<gene>
    <name evidence="1" type="ORF">HU200_011038</name>
</gene>
<name>A0A835KR27_9POAL</name>
<keyword evidence="2" id="KW-1185">Reference proteome</keyword>
<proteinExistence type="predicted"/>
<evidence type="ECO:0000313" key="1">
    <source>
        <dbReference type="EMBL" id="KAF8756802.1"/>
    </source>
</evidence>
<dbReference type="Proteomes" id="UP000636709">
    <property type="component" value="Unassembled WGS sequence"/>
</dbReference>
<dbReference type="AlphaFoldDB" id="A0A835KR27"/>
<organism evidence="1 2">
    <name type="scientific">Digitaria exilis</name>
    <dbReference type="NCBI Taxonomy" id="1010633"/>
    <lineage>
        <taxon>Eukaryota</taxon>
        <taxon>Viridiplantae</taxon>
        <taxon>Streptophyta</taxon>
        <taxon>Embryophyta</taxon>
        <taxon>Tracheophyta</taxon>
        <taxon>Spermatophyta</taxon>
        <taxon>Magnoliopsida</taxon>
        <taxon>Liliopsida</taxon>
        <taxon>Poales</taxon>
        <taxon>Poaceae</taxon>
        <taxon>PACMAD clade</taxon>
        <taxon>Panicoideae</taxon>
        <taxon>Panicodae</taxon>
        <taxon>Paniceae</taxon>
        <taxon>Anthephorinae</taxon>
        <taxon>Digitaria</taxon>
    </lineage>
</organism>
<evidence type="ECO:0008006" key="3">
    <source>
        <dbReference type="Google" id="ProtNLM"/>
    </source>
</evidence>
<evidence type="ECO:0000313" key="2">
    <source>
        <dbReference type="Proteomes" id="UP000636709"/>
    </source>
</evidence>
<dbReference type="EMBL" id="JACEFO010000783">
    <property type="protein sequence ID" value="KAF8756802.1"/>
    <property type="molecule type" value="Genomic_DNA"/>
</dbReference>